<keyword evidence="6" id="KW-0472">Membrane</keyword>
<reference evidence="7 8" key="1">
    <citation type="submission" date="2016-03" db="EMBL/GenBank/DDBJ databases">
        <title>Draft genome sequence of the Fonsecaea monophora CBS 269.37.</title>
        <authorList>
            <person name="Bombassaro A."/>
            <person name="Vinicius W.A."/>
            <person name="De Hoog S."/>
            <person name="Sun J."/>
            <person name="Souza E.M."/>
            <person name="Raittz R.T."/>
            <person name="Costa F."/>
            <person name="Leao A.C."/>
            <person name="Tadra-Sfeir M.Z."/>
            <person name="Baura V."/>
            <person name="Balsanelli E."/>
            <person name="Pedrosa F.O."/>
            <person name="Moreno L.F."/>
            <person name="Steffens M.B."/>
            <person name="Xi L."/>
            <person name="Bocca A.L."/>
            <person name="Felipe M.S."/>
            <person name="Teixeira M."/>
            <person name="Telles Filho F.Q."/>
            <person name="Azevedo C.M."/>
            <person name="Gomes R."/>
            <person name="Vicente V.A."/>
        </authorList>
    </citation>
    <scope>NUCLEOTIDE SEQUENCE [LARGE SCALE GENOMIC DNA]</scope>
    <source>
        <strain evidence="7 8">CBS 269.37</strain>
    </source>
</reference>
<sequence length="288" mass="32391">MPEPTGLIQVYRAENPIVDVVAVHGLRGHAFKTWTHRESGKFWLGDPELLPAHLKQARILTYGYNTAITAILGKTSSDTILQHAHTLVAELVADRQAIILSHSRISGSIVGLHSIYVSTFGLLFLGTPHEGSDKAVLASYIRVLLDKLAPSKLCDTDGQLLNALKPDSETLRNITDMFVPIMKRFHIYFFWEQEKTNLGGRYDYIVRESSAAPFLDGTVRCGLPCDHRNMCRFAGRDSPGYKVIVATLVRYYEEAETIIARRWDEADIKLRTMRANEAAELLRDKIQP</sequence>
<comment type="caution">
    <text evidence="7">The sequence shown here is derived from an EMBL/GenBank/DDBJ whole genome shotgun (WGS) entry which is preliminary data.</text>
</comment>
<dbReference type="GO" id="GO:0016020">
    <property type="term" value="C:membrane"/>
    <property type="evidence" value="ECO:0007669"/>
    <property type="project" value="UniProtKB-SubCell"/>
</dbReference>
<evidence type="ECO:0000256" key="5">
    <source>
        <dbReference type="ARBA" id="ARBA00023128"/>
    </source>
</evidence>
<evidence type="ECO:0000313" key="8">
    <source>
        <dbReference type="Proteomes" id="UP000077002"/>
    </source>
</evidence>
<dbReference type="OrthoDB" id="5086500at2759"/>
<dbReference type="Proteomes" id="UP000077002">
    <property type="component" value="Unassembled WGS sequence"/>
</dbReference>
<dbReference type="RefSeq" id="XP_022509120.1">
    <property type="nucleotide sequence ID" value="XM_022658529.1"/>
</dbReference>
<name>A0A177EYX3_9EURO</name>
<accession>A0A177EYX3</accession>
<protein>
    <submittedName>
        <fullName evidence="7">Uncharacterized protein</fullName>
    </submittedName>
</protein>
<keyword evidence="4" id="KW-0256">Endoplasmic reticulum</keyword>
<gene>
    <name evidence="7" type="ORF">AYO21_08586</name>
</gene>
<dbReference type="InterPro" id="IPR052374">
    <property type="entry name" value="SERAC1"/>
</dbReference>
<organism evidence="7 8">
    <name type="scientific">Fonsecaea monophora</name>
    <dbReference type="NCBI Taxonomy" id="254056"/>
    <lineage>
        <taxon>Eukaryota</taxon>
        <taxon>Fungi</taxon>
        <taxon>Dikarya</taxon>
        <taxon>Ascomycota</taxon>
        <taxon>Pezizomycotina</taxon>
        <taxon>Eurotiomycetes</taxon>
        <taxon>Chaetothyriomycetidae</taxon>
        <taxon>Chaetothyriales</taxon>
        <taxon>Herpotrichiellaceae</taxon>
        <taxon>Fonsecaea</taxon>
    </lineage>
</organism>
<dbReference type="InterPro" id="IPR029058">
    <property type="entry name" value="AB_hydrolase_fold"/>
</dbReference>
<dbReference type="PANTHER" id="PTHR48182:SF2">
    <property type="entry name" value="PROTEIN SERAC1"/>
    <property type="match status" value="1"/>
</dbReference>
<dbReference type="SUPFAM" id="SSF53474">
    <property type="entry name" value="alpha/beta-Hydrolases"/>
    <property type="match status" value="1"/>
</dbReference>
<evidence type="ECO:0000256" key="4">
    <source>
        <dbReference type="ARBA" id="ARBA00022824"/>
    </source>
</evidence>
<evidence type="ECO:0000256" key="2">
    <source>
        <dbReference type="ARBA" id="ARBA00004240"/>
    </source>
</evidence>
<dbReference type="AlphaFoldDB" id="A0A177EYX3"/>
<evidence type="ECO:0000256" key="6">
    <source>
        <dbReference type="ARBA" id="ARBA00023136"/>
    </source>
</evidence>
<evidence type="ECO:0000256" key="1">
    <source>
        <dbReference type="ARBA" id="ARBA00004173"/>
    </source>
</evidence>
<evidence type="ECO:0000256" key="3">
    <source>
        <dbReference type="ARBA" id="ARBA00004370"/>
    </source>
</evidence>
<dbReference type="GeneID" id="34603729"/>
<dbReference type="GO" id="GO:0005739">
    <property type="term" value="C:mitochondrion"/>
    <property type="evidence" value="ECO:0007669"/>
    <property type="project" value="UniProtKB-SubCell"/>
</dbReference>
<keyword evidence="8" id="KW-1185">Reference proteome</keyword>
<dbReference type="GO" id="GO:0005783">
    <property type="term" value="C:endoplasmic reticulum"/>
    <property type="evidence" value="ECO:0007669"/>
    <property type="project" value="UniProtKB-SubCell"/>
</dbReference>
<comment type="subcellular location">
    <subcellularLocation>
        <location evidence="2">Endoplasmic reticulum</location>
    </subcellularLocation>
    <subcellularLocation>
        <location evidence="3">Membrane</location>
    </subcellularLocation>
    <subcellularLocation>
        <location evidence="1">Mitochondrion</location>
    </subcellularLocation>
</comment>
<proteinExistence type="predicted"/>
<dbReference type="EMBL" id="LVKK01000076">
    <property type="protein sequence ID" value="OAG37168.1"/>
    <property type="molecule type" value="Genomic_DNA"/>
</dbReference>
<keyword evidence="5" id="KW-0496">Mitochondrion</keyword>
<dbReference type="PANTHER" id="PTHR48182">
    <property type="entry name" value="PROTEIN SERAC1"/>
    <property type="match status" value="1"/>
</dbReference>
<evidence type="ECO:0000313" key="7">
    <source>
        <dbReference type="EMBL" id="OAG37168.1"/>
    </source>
</evidence>